<accession>A0A814UZS7</accession>
<reference evidence="2" key="1">
    <citation type="submission" date="2021-02" db="EMBL/GenBank/DDBJ databases">
        <authorList>
            <person name="Nowell W R."/>
        </authorList>
    </citation>
    <scope>NUCLEOTIDE SEQUENCE</scope>
</reference>
<sequence>SGLISTIPGIGTYVSAATDAGLLAIDLMSSANQKQQDANMEEQNGDDIHTE</sequence>
<dbReference type="Proteomes" id="UP000681722">
    <property type="component" value="Unassembled WGS sequence"/>
</dbReference>
<evidence type="ECO:0000313" key="3">
    <source>
        <dbReference type="EMBL" id="CAF3944923.1"/>
    </source>
</evidence>
<proteinExistence type="predicted"/>
<dbReference type="AlphaFoldDB" id="A0A814UZS7"/>
<comment type="caution">
    <text evidence="2">The sequence shown here is derived from an EMBL/GenBank/DDBJ whole genome shotgun (WGS) entry which is preliminary data.</text>
</comment>
<feature type="non-terminal residue" evidence="2">
    <location>
        <position position="1"/>
    </location>
</feature>
<dbReference type="EMBL" id="CAJOBC010007845">
    <property type="protein sequence ID" value="CAF3944923.1"/>
    <property type="molecule type" value="Genomic_DNA"/>
</dbReference>
<feature type="region of interest" description="Disordered" evidence="1">
    <location>
        <begin position="32"/>
        <end position="51"/>
    </location>
</feature>
<dbReference type="EMBL" id="CAJNOQ010007844">
    <property type="protein sequence ID" value="CAF1180653.1"/>
    <property type="molecule type" value="Genomic_DNA"/>
</dbReference>
<evidence type="ECO:0000256" key="1">
    <source>
        <dbReference type="SAM" id="MobiDB-lite"/>
    </source>
</evidence>
<organism evidence="2 4">
    <name type="scientific">Didymodactylos carnosus</name>
    <dbReference type="NCBI Taxonomy" id="1234261"/>
    <lineage>
        <taxon>Eukaryota</taxon>
        <taxon>Metazoa</taxon>
        <taxon>Spiralia</taxon>
        <taxon>Gnathifera</taxon>
        <taxon>Rotifera</taxon>
        <taxon>Eurotatoria</taxon>
        <taxon>Bdelloidea</taxon>
        <taxon>Philodinida</taxon>
        <taxon>Philodinidae</taxon>
        <taxon>Didymodactylos</taxon>
    </lineage>
</organism>
<gene>
    <name evidence="2" type="ORF">GPM918_LOCUS22683</name>
    <name evidence="3" type="ORF">SRO942_LOCUS22682</name>
</gene>
<evidence type="ECO:0000313" key="4">
    <source>
        <dbReference type="Proteomes" id="UP000663829"/>
    </source>
</evidence>
<name>A0A814UZS7_9BILA</name>
<dbReference type="Proteomes" id="UP000663829">
    <property type="component" value="Unassembled WGS sequence"/>
</dbReference>
<evidence type="ECO:0000313" key="2">
    <source>
        <dbReference type="EMBL" id="CAF1180653.1"/>
    </source>
</evidence>
<protein>
    <submittedName>
        <fullName evidence="2">Uncharacterized protein</fullName>
    </submittedName>
</protein>
<keyword evidence="4" id="KW-1185">Reference proteome</keyword>